<dbReference type="InterPro" id="IPR002545">
    <property type="entry name" value="CheW-lke_dom"/>
</dbReference>
<gene>
    <name evidence="2" type="ORF">Q8X39_04985</name>
</gene>
<dbReference type="Gene3D" id="2.30.30.40">
    <property type="entry name" value="SH3 Domains"/>
    <property type="match status" value="1"/>
</dbReference>
<dbReference type="SUPFAM" id="SSF50341">
    <property type="entry name" value="CheW-like"/>
    <property type="match status" value="1"/>
</dbReference>
<keyword evidence="3" id="KW-1185">Reference proteome</keyword>
<dbReference type="Proteomes" id="UP001235760">
    <property type="component" value="Unassembled WGS sequence"/>
</dbReference>
<sequence>MTAAPSPVTADAAGSDDLDPAASQFLTFWLGERVFAVGIEAVREIIQYGQMTLVPRTPSFVRGVINLRGSVVPVIDLQARLGRGRAEVGEKTCIVIFEAHRQTSHQVERVELGLMVDAVSEVIDIDAAQVEPAPPFGSAVGREFIRGVVRRQERFITLLETGHALDIEALATLCDQEQERLAA</sequence>
<dbReference type="InterPro" id="IPR036061">
    <property type="entry name" value="CheW-like_dom_sf"/>
</dbReference>
<dbReference type="PANTHER" id="PTHR22617:SF41">
    <property type="entry name" value="CHEMOTAXIS SIGNAL TRANSDUCTION SYSTEM ADAPTOR PROTEIN CHEW"/>
    <property type="match status" value="1"/>
</dbReference>
<accession>A0ABT9G0H2</accession>
<comment type="caution">
    <text evidence="2">The sequence shown here is derived from an EMBL/GenBank/DDBJ whole genome shotgun (WGS) entry which is preliminary data.</text>
</comment>
<dbReference type="PROSITE" id="PS50851">
    <property type="entry name" value="CHEW"/>
    <property type="match status" value="1"/>
</dbReference>
<reference evidence="2 3" key="1">
    <citation type="submission" date="2023-08" db="EMBL/GenBank/DDBJ databases">
        <authorList>
            <person name="Roldan D.M."/>
            <person name="Menes R.J."/>
        </authorList>
    </citation>
    <scope>NUCLEOTIDE SEQUENCE [LARGE SCALE GENOMIC DNA]</scope>
    <source>
        <strain evidence="2 3">CCM 2812</strain>
    </source>
</reference>
<dbReference type="InterPro" id="IPR039315">
    <property type="entry name" value="CheW"/>
</dbReference>
<dbReference type="EMBL" id="JAUZEE010000002">
    <property type="protein sequence ID" value="MDP4299980.1"/>
    <property type="molecule type" value="Genomic_DNA"/>
</dbReference>
<evidence type="ECO:0000313" key="2">
    <source>
        <dbReference type="EMBL" id="MDP4299980.1"/>
    </source>
</evidence>
<dbReference type="SMART" id="SM00260">
    <property type="entry name" value="CheW"/>
    <property type="match status" value="1"/>
</dbReference>
<evidence type="ECO:0000313" key="3">
    <source>
        <dbReference type="Proteomes" id="UP001235760"/>
    </source>
</evidence>
<name>A0ABT9G0H2_LEPDI</name>
<proteinExistence type="predicted"/>
<dbReference type="CDD" id="cd00732">
    <property type="entry name" value="CheW"/>
    <property type="match status" value="1"/>
</dbReference>
<dbReference type="RefSeq" id="WP_305748535.1">
    <property type="nucleotide sequence ID" value="NZ_JAUZEE010000002.1"/>
</dbReference>
<dbReference type="PANTHER" id="PTHR22617">
    <property type="entry name" value="CHEMOTAXIS SENSOR HISTIDINE KINASE-RELATED"/>
    <property type="match status" value="1"/>
</dbReference>
<evidence type="ECO:0000259" key="1">
    <source>
        <dbReference type="PROSITE" id="PS50851"/>
    </source>
</evidence>
<dbReference type="Pfam" id="PF01584">
    <property type="entry name" value="CheW"/>
    <property type="match status" value="1"/>
</dbReference>
<organism evidence="2 3">
    <name type="scientific">Leptothrix discophora</name>
    <dbReference type="NCBI Taxonomy" id="89"/>
    <lineage>
        <taxon>Bacteria</taxon>
        <taxon>Pseudomonadati</taxon>
        <taxon>Pseudomonadota</taxon>
        <taxon>Betaproteobacteria</taxon>
        <taxon>Burkholderiales</taxon>
        <taxon>Sphaerotilaceae</taxon>
        <taxon>Leptothrix</taxon>
    </lineage>
</organism>
<dbReference type="Gene3D" id="2.40.50.180">
    <property type="entry name" value="CheA-289, Domain 4"/>
    <property type="match status" value="1"/>
</dbReference>
<protein>
    <submittedName>
        <fullName evidence="2">Chemotaxis protein CheW</fullName>
    </submittedName>
</protein>
<feature type="domain" description="CheW-like" evidence="1">
    <location>
        <begin position="22"/>
        <end position="170"/>
    </location>
</feature>